<feature type="region of interest" description="Disordered" evidence="1">
    <location>
        <begin position="384"/>
        <end position="453"/>
    </location>
</feature>
<dbReference type="KEGG" id="more:E1B28_004556"/>
<evidence type="ECO:0000256" key="1">
    <source>
        <dbReference type="SAM" id="MobiDB-lite"/>
    </source>
</evidence>
<dbReference type="OrthoDB" id="27934at2759"/>
<feature type="compositionally biased region" description="Polar residues" evidence="1">
    <location>
        <begin position="437"/>
        <end position="451"/>
    </location>
</feature>
<feature type="compositionally biased region" description="Polar residues" evidence="1">
    <location>
        <begin position="355"/>
        <end position="365"/>
    </location>
</feature>
<evidence type="ECO:0000313" key="3">
    <source>
        <dbReference type="Proteomes" id="UP001049176"/>
    </source>
</evidence>
<dbReference type="Proteomes" id="UP001049176">
    <property type="component" value="Chromosome 2"/>
</dbReference>
<dbReference type="GeneID" id="66073632"/>
<evidence type="ECO:0000313" key="2">
    <source>
        <dbReference type="EMBL" id="KAG7097184.1"/>
    </source>
</evidence>
<gene>
    <name evidence="2" type="ORF">E1B28_004556</name>
</gene>
<dbReference type="RefSeq" id="XP_043013654.1">
    <property type="nucleotide sequence ID" value="XM_043149052.1"/>
</dbReference>
<feature type="region of interest" description="Disordered" evidence="1">
    <location>
        <begin position="329"/>
        <end position="365"/>
    </location>
</feature>
<comment type="caution">
    <text evidence="2">The sequence shown here is derived from an EMBL/GenBank/DDBJ whole genome shotgun (WGS) entry which is preliminary data.</text>
</comment>
<keyword evidence="3" id="KW-1185">Reference proteome</keyword>
<feature type="compositionally biased region" description="Polar residues" evidence="1">
    <location>
        <begin position="417"/>
        <end position="428"/>
    </location>
</feature>
<organism evidence="2 3">
    <name type="scientific">Marasmius oreades</name>
    <name type="common">fairy-ring Marasmius</name>
    <dbReference type="NCBI Taxonomy" id="181124"/>
    <lineage>
        <taxon>Eukaryota</taxon>
        <taxon>Fungi</taxon>
        <taxon>Dikarya</taxon>
        <taxon>Basidiomycota</taxon>
        <taxon>Agaricomycotina</taxon>
        <taxon>Agaricomycetes</taxon>
        <taxon>Agaricomycetidae</taxon>
        <taxon>Agaricales</taxon>
        <taxon>Marasmiineae</taxon>
        <taxon>Marasmiaceae</taxon>
        <taxon>Marasmius</taxon>
    </lineage>
</organism>
<sequence>MSIPATTLPAVRLCSSLRSNIFEDIQILDIFCGTYLGGMTASQSSATEELKNPNLALLRVAPIHGQFEGTFPTAAGTSTTQVHSPTHSSDRGRFVFGPLQEGAIGRTTVPEPERHHHSEGSFPEDQTQIISGLEFFPANTLSTHINESPAPSTYCPGTLANNVDHEPAQGNQSISYLNTTAEIMPFASQPSFNALDDQLTQFGSHDQDLHSFVEENHLDAPDFADTETDYHDLPDSSPLQEPVSVPPTSSPPIFTSSPCLSSQTSLSSSPDFRLDNDCSVGSDEDLGSVLKLGETSLSVYDPISQVSCSIITSVEKFPIPSVASPAWASSPPLLPSSDPIDSRPSSATPRTTTRVQEQGCSTSTAIQPSTSILLATIPYDRPSEQDVPVDSLIAPKPSVEKLPLSESSHKLADESKTQASGANGSLQNDDLDGFVAPTTNVEPGPKNTTASPVIATPVPRRSTFASQNKAFKKLITPFRSPAMKKTKMNDLVRSQPPSVTQEAFSVTRKLVSAPAPTVDSVTLSVERQRFSEKEKEQVDKKKHRTARAAVQFKSPLTATTAASVGNTSVRLTPTIQILERKVQLLKRAVKVKADREQEVLKDLIKIWTEAGREISYELFELAKDREGSGNSWSGVRKHEDSWEWSTQGSTKRLKMEGQAGTWGWDTSPSNERLEGQEEVMDVDEATPAQDEYEEKPESTIGTMLRQLGVDPVILGWNFDEGIFAAN</sequence>
<feature type="compositionally biased region" description="Basic and acidic residues" evidence="1">
    <location>
        <begin position="407"/>
        <end position="416"/>
    </location>
</feature>
<dbReference type="AlphaFoldDB" id="A0A9P8AD41"/>
<accession>A0A9P8AD41</accession>
<feature type="compositionally biased region" description="Low complexity" evidence="1">
    <location>
        <begin position="251"/>
        <end position="268"/>
    </location>
</feature>
<reference evidence="2" key="1">
    <citation type="journal article" date="2021" name="Genome Biol. Evol.">
        <title>The assembled and annotated genome of the fairy-ring fungus Marasmius oreades.</title>
        <authorList>
            <person name="Hiltunen M."/>
            <person name="Ament-Velasquez S.L."/>
            <person name="Johannesson H."/>
        </authorList>
    </citation>
    <scope>NUCLEOTIDE SEQUENCE</scope>
    <source>
        <strain evidence="2">03SP1</strain>
    </source>
</reference>
<name>A0A9P8AD41_9AGAR</name>
<feature type="region of interest" description="Disordered" evidence="1">
    <location>
        <begin position="222"/>
        <end position="268"/>
    </location>
</feature>
<feature type="compositionally biased region" description="Low complexity" evidence="1">
    <location>
        <begin position="329"/>
        <end position="354"/>
    </location>
</feature>
<proteinExistence type="predicted"/>
<protein>
    <submittedName>
        <fullName evidence="2">Uncharacterized protein</fullName>
    </submittedName>
</protein>
<dbReference type="EMBL" id="CM032182">
    <property type="protein sequence ID" value="KAG7097184.1"/>
    <property type="molecule type" value="Genomic_DNA"/>
</dbReference>
<feature type="region of interest" description="Disordered" evidence="1">
    <location>
        <begin position="657"/>
        <end position="676"/>
    </location>
</feature>
<dbReference type="Gene3D" id="6.10.140.1020">
    <property type="match status" value="1"/>
</dbReference>